<keyword evidence="2 4" id="KW-0479">Metal-binding</keyword>
<dbReference type="RefSeq" id="WP_126149526.1">
    <property type="nucleotide sequence ID" value="NZ_JBHTMH010000001.1"/>
</dbReference>
<evidence type="ECO:0000313" key="8">
    <source>
        <dbReference type="Proteomes" id="UP000268844"/>
    </source>
</evidence>
<dbReference type="AlphaFoldDB" id="A0A447I8T2"/>
<dbReference type="SUPFAM" id="SSF46626">
    <property type="entry name" value="Cytochrome c"/>
    <property type="match status" value="1"/>
</dbReference>
<dbReference type="InterPro" id="IPR036909">
    <property type="entry name" value="Cyt_c-like_dom_sf"/>
</dbReference>
<keyword evidence="3 4" id="KW-0408">Iron</keyword>
<dbReference type="PROSITE" id="PS51007">
    <property type="entry name" value="CYTC"/>
    <property type="match status" value="1"/>
</dbReference>
<dbReference type="OrthoDB" id="9811281at2"/>
<dbReference type="EMBL" id="UZWD01000017">
    <property type="protein sequence ID" value="VDS03936.1"/>
    <property type="molecule type" value="Genomic_DNA"/>
</dbReference>
<keyword evidence="8" id="KW-1185">Reference proteome</keyword>
<protein>
    <submittedName>
        <fullName evidence="7">Cytochrome c-552</fullName>
    </submittedName>
</protein>
<dbReference type="GO" id="GO:0046872">
    <property type="term" value="F:metal ion binding"/>
    <property type="evidence" value="ECO:0007669"/>
    <property type="project" value="UniProtKB-KW"/>
</dbReference>
<dbReference type="InterPro" id="IPR009056">
    <property type="entry name" value="Cyt_c-like_dom"/>
</dbReference>
<evidence type="ECO:0000259" key="6">
    <source>
        <dbReference type="PROSITE" id="PS51007"/>
    </source>
</evidence>
<keyword evidence="5" id="KW-0732">Signal</keyword>
<accession>A0A447I8T2</accession>
<evidence type="ECO:0000313" key="7">
    <source>
        <dbReference type="EMBL" id="VDS03936.1"/>
    </source>
</evidence>
<evidence type="ECO:0000256" key="4">
    <source>
        <dbReference type="PROSITE-ProRule" id="PRU00433"/>
    </source>
</evidence>
<sequence length="147" mass="15523">MIVRSALAVLLLACAPALGAERSAPVNYVLRCLGCHLQDGTGLPAAGIPDFVGMVGVFTGNEEARRYLLHVPGVINSGLSDNETAALLNYIMDTYAGDSMPDGVEPFTAEEVGVLKAQDVGNVVAYRRRIAAALEAEGYVVADYPWP</sequence>
<dbReference type="Proteomes" id="UP000268844">
    <property type="component" value="Unassembled WGS sequence"/>
</dbReference>
<reference evidence="7 8" key="1">
    <citation type="submission" date="2018-12" db="EMBL/GenBank/DDBJ databases">
        <authorList>
            <person name="Criscuolo A."/>
        </authorList>
    </citation>
    <scope>NUCLEOTIDE SEQUENCE [LARGE SCALE GENOMIC DNA]</scope>
    <source>
        <strain evidence="7">ACIP1116281</strain>
    </source>
</reference>
<evidence type="ECO:0000256" key="1">
    <source>
        <dbReference type="ARBA" id="ARBA00022617"/>
    </source>
</evidence>
<organism evidence="7 8">
    <name type="scientific">Devosia equisanguinis</name>
    <dbReference type="NCBI Taxonomy" id="2490941"/>
    <lineage>
        <taxon>Bacteria</taxon>
        <taxon>Pseudomonadati</taxon>
        <taxon>Pseudomonadota</taxon>
        <taxon>Alphaproteobacteria</taxon>
        <taxon>Hyphomicrobiales</taxon>
        <taxon>Devosiaceae</taxon>
        <taxon>Devosia</taxon>
    </lineage>
</organism>
<proteinExistence type="predicted"/>
<feature type="signal peptide" evidence="5">
    <location>
        <begin position="1"/>
        <end position="19"/>
    </location>
</feature>
<evidence type="ECO:0000256" key="2">
    <source>
        <dbReference type="ARBA" id="ARBA00022723"/>
    </source>
</evidence>
<dbReference type="Gene3D" id="1.10.760.10">
    <property type="entry name" value="Cytochrome c-like domain"/>
    <property type="match status" value="1"/>
</dbReference>
<gene>
    <name evidence="7" type="primary">cycA_2</name>
    <name evidence="7" type="ORF">DEVEQU_01065</name>
</gene>
<feature type="chain" id="PRO_5019051510" evidence="5">
    <location>
        <begin position="20"/>
        <end position="147"/>
    </location>
</feature>
<keyword evidence="1 4" id="KW-0349">Heme</keyword>
<evidence type="ECO:0000256" key="3">
    <source>
        <dbReference type="ARBA" id="ARBA00023004"/>
    </source>
</evidence>
<dbReference type="GO" id="GO:0020037">
    <property type="term" value="F:heme binding"/>
    <property type="evidence" value="ECO:0007669"/>
    <property type="project" value="InterPro"/>
</dbReference>
<name>A0A447I8T2_9HYPH</name>
<dbReference type="GO" id="GO:0009055">
    <property type="term" value="F:electron transfer activity"/>
    <property type="evidence" value="ECO:0007669"/>
    <property type="project" value="InterPro"/>
</dbReference>
<feature type="domain" description="Cytochrome c" evidence="6">
    <location>
        <begin position="19"/>
        <end position="131"/>
    </location>
</feature>
<evidence type="ECO:0000256" key="5">
    <source>
        <dbReference type="SAM" id="SignalP"/>
    </source>
</evidence>